<comment type="caution">
    <text evidence="6">The sequence shown here is derived from an EMBL/GenBank/DDBJ whole genome shotgun (WGS) entry which is preliminary data.</text>
</comment>
<dbReference type="SUPFAM" id="SSF57667">
    <property type="entry name" value="beta-beta-alpha zinc fingers"/>
    <property type="match status" value="1"/>
</dbReference>
<protein>
    <recommendedName>
        <fullName evidence="5">CHHC U11-48K-type domain-containing protein</fullName>
    </recommendedName>
</protein>
<evidence type="ECO:0000313" key="7">
    <source>
        <dbReference type="Proteomes" id="UP000821853"/>
    </source>
</evidence>
<evidence type="ECO:0000256" key="1">
    <source>
        <dbReference type="ARBA" id="ARBA00022723"/>
    </source>
</evidence>
<keyword evidence="7" id="KW-1185">Reference proteome</keyword>
<reference evidence="6 7" key="1">
    <citation type="journal article" date="2020" name="Cell">
        <title>Large-Scale Comparative Analyses of Tick Genomes Elucidate Their Genetic Diversity and Vector Capacities.</title>
        <authorList>
            <consortium name="Tick Genome and Microbiome Consortium (TIGMIC)"/>
            <person name="Jia N."/>
            <person name="Wang J."/>
            <person name="Shi W."/>
            <person name="Du L."/>
            <person name="Sun Y."/>
            <person name="Zhan W."/>
            <person name="Jiang J.F."/>
            <person name="Wang Q."/>
            <person name="Zhang B."/>
            <person name="Ji P."/>
            <person name="Bell-Sakyi L."/>
            <person name="Cui X.M."/>
            <person name="Yuan T.T."/>
            <person name="Jiang B.G."/>
            <person name="Yang W.F."/>
            <person name="Lam T.T."/>
            <person name="Chang Q.C."/>
            <person name="Ding S.J."/>
            <person name="Wang X.J."/>
            <person name="Zhu J.G."/>
            <person name="Ruan X.D."/>
            <person name="Zhao L."/>
            <person name="Wei J.T."/>
            <person name="Ye R.Z."/>
            <person name="Que T.C."/>
            <person name="Du C.H."/>
            <person name="Zhou Y.H."/>
            <person name="Cheng J.X."/>
            <person name="Dai P.F."/>
            <person name="Guo W.B."/>
            <person name="Han X.H."/>
            <person name="Huang E.J."/>
            <person name="Li L.F."/>
            <person name="Wei W."/>
            <person name="Gao Y.C."/>
            <person name="Liu J.Z."/>
            <person name="Shao H.Z."/>
            <person name="Wang X."/>
            <person name="Wang C.C."/>
            <person name="Yang T.C."/>
            <person name="Huo Q.B."/>
            <person name="Li W."/>
            <person name="Chen H.Y."/>
            <person name="Chen S.E."/>
            <person name="Zhou L.G."/>
            <person name="Ni X.B."/>
            <person name="Tian J.H."/>
            <person name="Sheng Y."/>
            <person name="Liu T."/>
            <person name="Pan Y.S."/>
            <person name="Xia L.Y."/>
            <person name="Li J."/>
            <person name="Zhao F."/>
            <person name="Cao W.C."/>
        </authorList>
    </citation>
    <scope>NUCLEOTIDE SEQUENCE [LARGE SCALE GENOMIC DNA]</scope>
    <source>
        <strain evidence="6">HaeL-2018</strain>
    </source>
</reference>
<dbReference type="InterPro" id="IPR022776">
    <property type="entry name" value="TRM13/UPF0224_CHHC_Znf_dom"/>
</dbReference>
<dbReference type="InterPro" id="IPR051591">
    <property type="entry name" value="UPF0224_FAM112_RNA_Proc"/>
</dbReference>
<dbReference type="InterPro" id="IPR036236">
    <property type="entry name" value="Znf_C2H2_sf"/>
</dbReference>
<evidence type="ECO:0000259" key="5">
    <source>
        <dbReference type="PROSITE" id="PS51800"/>
    </source>
</evidence>
<dbReference type="PANTHER" id="PTHR21402">
    <property type="entry name" value="GAMETOCYTE SPECIFIC FACTOR 1-RELATED"/>
    <property type="match status" value="1"/>
</dbReference>
<organism evidence="6 7">
    <name type="scientific">Haemaphysalis longicornis</name>
    <name type="common">Bush tick</name>
    <dbReference type="NCBI Taxonomy" id="44386"/>
    <lineage>
        <taxon>Eukaryota</taxon>
        <taxon>Metazoa</taxon>
        <taxon>Ecdysozoa</taxon>
        <taxon>Arthropoda</taxon>
        <taxon>Chelicerata</taxon>
        <taxon>Arachnida</taxon>
        <taxon>Acari</taxon>
        <taxon>Parasitiformes</taxon>
        <taxon>Ixodida</taxon>
        <taxon>Ixodoidea</taxon>
        <taxon>Ixodidae</taxon>
        <taxon>Haemaphysalinae</taxon>
        <taxon>Haemaphysalis</taxon>
    </lineage>
</organism>
<evidence type="ECO:0000313" key="6">
    <source>
        <dbReference type="EMBL" id="KAH9368418.1"/>
    </source>
</evidence>
<gene>
    <name evidence="6" type="ORF">HPB48_012652</name>
</gene>
<dbReference type="PANTHER" id="PTHR21402:SF5">
    <property type="entry name" value="GAMETOCYTE SPECIFIC FACTOR 1"/>
    <property type="match status" value="1"/>
</dbReference>
<keyword evidence="2" id="KW-0863">Zinc-finger</keyword>
<dbReference type="PROSITE" id="PS51800">
    <property type="entry name" value="ZF_CHHC_U11_48K"/>
    <property type="match status" value="2"/>
</dbReference>
<evidence type="ECO:0000256" key="3">
    <source>
        <dbReference type="ARBA" id="ARBA00022833"/>
    </source>
</evidence>
<dbReference type="Proteomes" id="UP000821853">
    <property type="component" value="Chromosome 2"/>
</dbReference>
<dbReference type="OrthoDB" id="6424722at2759"/>
<feature type="domain" description="CHHC U11-48K-type" evidence="5">
    <location>
        <begin position="48"/>
        <end position="75"/>
    </location>
</feature>
<dbReference type="GO" id="GO:0008270">
    <property type="term" value="F:zinc ion binding"/>
    <property type="evidence" value="ECO:0007669"/>
    <property type="project" value="UniProtKB-KW"/>
</dbReference>
<keyword evidence="1" id="KW-0479">Metal-binding</keyword>
<evidence type="ECO:0000256" key="4">
    <source>
        <dbReference type="SAM" id="MobiDB-lite"/>
    </source>
</evidence>
<dbReference type="AlphaFoldDB" id="A0A9J6FZ17"/>
<proteinExistence type="predicted"/>
<feature type="domain" description="CHHC U11-48K-type" evidence="5">
    <location>
        <begin position="17"/>
        <end position="44"/>
    </location>
</feature>
<keyword evidence="3" id="KW-0862">Zinc</keyword>
<evidence type="ECO:0000256" key="2">
    <source>
        <dbReference type="ARBA" id="ARBA00022771"/>
    </source>
</evidence>
<dbReference type="VEuPathDB" id="VectorBase:HLOH_046030"/>
<name>A0A9J6FZ17_HAELO</name>
<dbReference type="Pfam" id="PF05253">
    <property type="entry name" value="zf-U11-48K"/>
    <property type="match status" value="2"/>
</dbReference>
<dbReference type="EMBL" id="JABSTR010000004">
    <property type="protein sequence ID" value="KAH9368418.1"/>
    <property type="molecule type" value="Genomic_DNA"/>
</dbReference>
<sequence length="223" mass="24115">MATTTQPRAFQHGEDKLVQCPFNPAHKVKEGRLDIHVSKCRKGMRRTLLTCRFNKAHLVPADAIHAHLAECPDRDPARPASSNARQAAAAAEADLLYPIRPPKLPEPEECWDKDADNANLAPRPAEAFRATALPPQQQASSRSFKSAPVAAAAVAERLVELVDPPQPKTTIRFLPAPSPPLSSESSDSEIDEVRLAQRLAGLGRAEAGQECEAESLSFVAPKA</sequence>
<accession>A0A9J6FZ17</accession>
<feature type="region of interest" description="Disordered" evidence="4">
    <location>
        <begin position="170"/>
        <end position="190"/>
    </location>
</feature>